<evidence type="ECO:0000256" key="2">
    <source>
        <dbReference type="ARBA" id="ARBA00022485"/>
    </source>
</evidence>
<dbReference type="InterPro" id="IPR051684">
    <property type="entry name" value="Electron_Trans/Redox"/>
</dbReference>
<dbReference type="Pfam" id="PF00037">
    <property type="entry name" value="Fer4"/>
    <property type="match status" value="1"/>
</dbReference>
<reference evidence="9 10" key="1">
    <citation type="submission" date="2020-08" db="EMBL/GenBank/DDBJ databases">
        <title>Genomic Encyclopedia of Type Strains, Phase IV (KMG-IV): sequencing the most valuable type-strain genomes for metagenomic binning, comparative biology and taxonomic classification.</title>
        <authorList>
            <person name="Goeker M."/>
        </authorList>
    </citation>
    <scope>NUCLEOTIDE SEQUENCE [LARGE SCALE GENOMIC DNA]</scope>
    <source>
        <strain evidence="9 10">DSM 106146</strain>
    </source>
</reference>
<dbReference type="AlphaFoldDB" id="A0A7W8HD17"/>
<feature type="domain" description="4Fe-4S ferredoxin-type" evidence="8">
    <location>
        <begin position="226"/>
        <end position="255"/>
    </location>
</feature>
<feature type="transmembrane region" description="Helical" evidence="7">
    <location>
        <begin position="123"/>
        <end position="145"/>
    </location>
</feature>
<keyword evidence="6" id="KW-0411">Iron-sulfur</keyword>
<sequence>MGRLSFPTKRKLIQLASALIYNANLKGFGKGSIYQGKAKGLCVPGLNCYSCPGAIAACPLGTLQNALNNAPSRFPFYILGFLILAGLFLGRLICGFLCPFGLIQELLHKIPLPKIKKNKITHILSYLKYIIGVLFVIYIPLYFAFTSGYPLPAFCKYICPAGTLEGGLTLVIANPSLRSAAGFLFSWKVLVLIFIIGSACFIYRSFCRFLCPLGAIYSLFAKISIFGITVDENKCTHCGQCVRHCLMDIKTVGDKECIQCGSCRNVCSFDAIHWKHIRRERKPQHLKQERKYNEK</sequence>
<keyword evidence="7" id="KW-1133">Transmembrane helix</keyword>
<keyword evidence="4" id="KW-0249">Electron transport</keyword>
<keyword evidence="1" id="KW-0813">Transport</keyword>
<dbReference type="Gene3D" id="3.30.70.20">
    <property type="match status" value="2"/>
</dbReference>
<evidence type="ECO:0000313" key="9">
    <source>
        <dbReference type="EMBL" id="MBB5266070.1"/>
    </source>
</evidence>
<dbReference type="Proteomes" id="UP000543642">
    <property type="component" value="Unassembled WGS sequence"/>
</dbReference>
<organism evidence="9 10">
    <name type="scientific">Catenibacillus scindens</name>
    <dbReference type="NCBI Taxonomy" id="673271"/>
    <lineage>
        <taxon>Bacteria</taxon>
        <taxon>Bacillati</taxon>
        <taxon>Bacillota</taxon>
        <taxon>Clostridia</taxon>
        <taxon>Lachnospirales</taxon>
        <taxon>Lachnospiraceae</taxon>
        <taxon>Catenibacillus</taxon>
    </lineage>
</organism>
<keyword evidence="5" id="KW-0408">Iron</keyword>
<dbReference type="SUPFAM" id="SSF54862">
    <property type="entry name" value="4Fe-4S ferredoxins"/>
    <property type="match status" value="1"/>
</dbReference>
<protein>
    <submittedName>
        <fullName evidence="9">Polyferredoxin</fullName>
    </submittedName>
</protein>
<dbReference type="EMBL" id="JACHFW010000018">
    <property type="protein sequence ID" value="MBB5266070.1"/>
    <property type="molecule type" value="Genomic_DNA"/>
</dbReference>
<keyword evidence="2" id="KW-0004">4Fe-4S</keyword>
<keyword evidence="10" id="KW-1185">Reference proteome</keyword>
<evidence type="ECO:0000256" key="4">
    <source>
        <dbReference type="ARBA" id="ARBA00022982"/>
    </source>
</evidence>
<feature type="domain" description="4Fe-4S ferredoxin-type" evidence="8">
    <location>
        <begin position="256"/>
        <end position="277"/>
    </location>
</feature>
<evidence type="ECO:0000313" key="10">
    <source>
        <dbReference type="Proteomes" id="UP000543642"/>
    </source>
</evidence>
<evidence type="ECO:0000256" key="3">
    <source>
        <dbReference type="ARBA" id="ARBA00022723"/>
    </source>
</evidence>
<evidence type="ECO:0000256" key="5">
    <source>
        <dbReference type="ARBA" id="ARBA00023004"/>
    </source>
</evidence>
<evidence type="ECO:0000256" key="6">
    <source>
        <dbReference type="ARBA" id="ARBA00023014"/>
    </source>
</evidence>
<feature type="transmembrane region" description="Helical" evidence="7">
    <location>
        <begin position="76"/>
        <end position="102"/>
    </location>
</feature>
<dbReference type="PANTHER" id="PTHR30176">
    <property type="entry name" value="FERREDOXIN-TYPE PROTEIN NAPH"/>
    <property type="match status" value="1"/>
</dbReference>
<proteinExistence type="predicted"/>
<keyword evidence="7" id="KW-0472">Membrane</keyword>
<feature type="transmembrane region" description="Helical" evidence="7">
    <location>
        <begin position="184"/>
        <end position="203"/>
    </location>
</feature>
<dbReference type="PROSITE" id="PS51379">
    <property type="entry name" value="4FE4S_FER_2"/>
    <property type="match status" value="2"/>
</dbReference>
<comment type="caution">
    <text evidence="9">The sequence shown here is derived from an EMBL/GenBank/DDBJ whole genome shotgun (WGS) entry which is preliminary data.</text>
</comment>
<evidence type="ECO:0000259" key="8">
    <source>
        <dbReference type="PROSITE" id="PS51379"/>
    </source>
</evidence>
<dbReference type="InterPro" id="IPR017896">
    <property type="entry name" value="4Fe4S_Fe-S-bd"/>
</dbReference>
<dbReference type="RefSeq" id="WP_183776318.1">
    <property type="nucleotide sequence ID" value="NZ_JACHFW010000018.1"/>
</dbReference>
<evidence type="ECO:0000256" key="7">
    <source>
        <dbReference type="SAM" id="Phobius"/>
    </source>
</evidence>
<name>A0A7W8HD17_9FIRM</name>
<keyword evidence="7" id="KW-0812">Transmembrane</keyword>
<evidence type="ECO:0000256" key="1">
    <source>
        <dbReference type="ARBA" id="ARBA00022448"/>
    </source>
</evidence>
<accession>A0A7W8HD17</accession>
<dbReference type="GO" id="GO:0051539">
    <property type="term" value="F:4 iron, 4 sulfur cluster binding"/>
    <property type="evidence" value="ECO:0007669"/>
    <property type="project" value="UniProtKB-KW"/>
</dbReference>
<dbReference type="PANTHER" id="PTHR30176:SF3">
    <property type="entry name" value="FERREDOXIN-TYPE PROTEIN NAPH"/>
    <property type="match status" value="1"/>
</dbReference>
<dbReference type="GO" id="GO:0046872">
    <property type="term" value="F:metal ion binding"/>
    <property type="evidence" value="ECO:0007669"/>
    <property type="project" value="UniProtKB-KW"/>
</dbReference>
<keyword evidence="3" id="KW-0479">Metal-binding</keyword>
<gene>
    <name evidence="9" type="ORF">HNP82_003224</name>
</gene>
<dbReference type="Pfam" id="PF12801">
    <property type="entry name" value="Fer4_5"/>
    <property type="match status" value="3"/>
</dbReference>
<dbReference type="GO" id="GO:0005886">
    <property type="term" value="C:plasma membrane"/>
    <property type="evidence" value="ECO:0007669"/>
    <property type="project" value="TreeGrafter"/>
</dbReference>